<dbReference type="EMBL" id="PQXI01000015">
    <property type="protein sequence ID" value="TGO29393.1"/>
    <property type="molecule type" value="Genomic_DNA"/>
</dbReference>
<name>A0A4Z1G524_9HELO</name>
<dbReference type="AlphaFoldDB" id="A0A4Z1G524"/>
<organism evidence="1 2">
    <name type="scientific">Botrytis paeoniae</name>
    <dbReference type="NCBI Taxonomy" id="278948"/>
    <lineage>
        <taxon>Eukaryota</taxon>
        <taxon>Fungi</taxon>
        <taxon>Dikarya</taxon>
        <taxon>Ascomycota</taxon>
        <taxon>Pezizomycotina</taxon>
        <taxon>Leotiomycetes</taxon>
        <taxon>Helotiales</taxon>
        <taxon>Sclerotiniaceae</taxon>
        <taxon>Botrytis</taxon>
    </lineage>
</organism>
<proteinExistence type="predicted"/>
<evidence type="ECO:0000313" key="1">
    <source>
        <dbReference type="EMBL" id="TGO29393.1"/>
    </source>
</evidence>
<reference evidence="1 2" key="1">
    <citation type="submission" date="2017-12" db="EMBL/GenBank/DDBJ databases">
        <title>Comparative genomics of Botrytis spp.</title>
        <authorList>
            <person name="Valero-Jimenez C.A."/>
            <person name="Tapia P."/>
            <person name="Veloso J."/>
            <person name="Silva-Moreno E."/>
            <person name="Staats M."/>
            <person name="Valdes J.H."/>
            <person name="Van Kan J.A.L."/>
        </authorList>
    </citation>
    <scope>NUCLEOTIDE SEQUENCE [LARGE SCALE GENOMIC DNA]</scope>
    <source>
        <strain evidence="1 2">Bp0003</strain>
    </source>
</reference>
<comment type="caution">
    <text evidence="1">The sequence shown here is derived from an EMBL/GenBank/DDBJ whole genome shotgun (WGS) entry which is preliminary data.</text>
</comment>
<sequence length="135" mass="15145">MSMNFFKKRLSASEVADAENPIVFTSPDHKPDAPLLSEEMISRTEHMEGEIEGFRQLLCAMYSSPYTIKDVEELSTLTRIADFHCALPIVSVTLISALLESPIFSKREVEDPTTYTKDQLRNIPLTTATFCSSPI</sequence>
<gene>
    <name evidence="1" type="ORF">BPAE_0015g00370</name>
</gene>
<protein>
    <submittedName>
        <fullName evidence="1">Uncharacterized protein</fullName>
    </submittedName>
</protein>
<evidence type="ECO:0000313" key="2">
    <source>
        <dbReference type="Proteomes" id="UP000297910"/>
    </source>
</evidence>
<keyword evidence="2" id="KW-1185">Reference proteome</keyword>
<dbReference type="Proteomes" id="UP000297910">
    <property type="component" value="Unassembled WGS sequence"/>
</dbReference>
<accession>A0A4Z1G524</accession>